<name>A0AAV4GM30_9GAST</name>
<evidence type="ECO:0000313" key="3">
    <source>
        <dbReference type="Proteomes" id="UP000762676"/>
    </source>
</evidence>
<gene>
    <name evidence="2" type="ORF">ElyMa_006041800</name>
</gene>
<dbReference type="EMBL" id="BMAT01012100">
    <property type="protein sequence ID" value="GFR85968.1"/>
    <property type="molecule type" value="Genomic_DNA"/>
</dbReference>
<sequence>MSSSPGLSDIHGGQWSSDCERGGGGGQTWTPSRYARSGADCPRASAVTSGLGLGQAKQIDSPWLDNSCQIVCNLIHPVRDRVLGRPTGSFLMTSKDVHCALFL</sequence>
<evidence type="ECO:0000313" key="2">
    <source>
        <dbReference type="EMBL" id="GFR85968.1"/>
    </source>
</evidence>
<organism evidence="2 3">
    <name type="scientific">Elysia marginata</name>
    <dbReference type="NCBI Taxonomy" id="1093978"/>
    <lineage>
        <taxon>Eukaryota</taxon>
        <taxon>Metazoa</taxon>
        <taxon>Spiralia</taxon>
        <taxon>Lophotrochozoa</taxon>
        <taxon>Mollusca</taxon>
        <taxon>Gastropoda</taxon>
        <taxon>Heterobranchia</taxon>
        <taxon>Euthyneura</taxon>
        <taxon>Panpulmonata</taxon>
        <taxon>Sacoglossa</taxon>
        <taxon>Placobranchoidea</taxon>
        <taxon>Plakobranchidae</taxon>
        <taxon>Elysia</taxon>
    </lineage>
</organism>
<comment type="caution">
    <text evidence="2">The sequence shown here is derived from an EMBL/GenBank/DDBJ whole genome shotgun (WGS) entry which is preliminary data.</text>
</comment>
<dbReference type="Proteomes" id="UP000762676">
    <property type="component" value="Unassembled WGS sequence"/>
</dbReference>
<evidence type="ECO:0000256" key="1">
    <source>
        <dbReference type="SAM" id="MobiDB-lite"/>
    </source>
</evidence>
<feature type="region of interest" description="Disordered" evidence="1">
    <location>
        <begin position="1"/>
        <end position="38"/>
    </location>
</feature>
<keyword evidence="3" id="KW-1185">Reference proteome</keyword>
<protein>
    <submittedName>
        <fullName evidence="2">Uncharacterized protein</fullName>
    </submittedName>
</protein>
<proteinExistence type="predicted"/>
<reference evidence="2 3" key="1">
    <citation type="journal article" date="2021" name="Elife">
        <title>Chloroplast acquisition without the gene transfer in kleptoplastic sea slugs, Plakobranchus ocellatus.</title>
        <authorList>
            <person name="Maeda T."/>
            <person name="Takahashi S."/>
            <person name="Yoshida T."/>
            <person name="Shimamura S."/>
            <person name="Takaki Y."/>
            <person name="Nagai Y."/>
            <person name="Toyoda A."/>
            <person name="Suzuki Y."/>
            <person name="Arimoto A."/>
            <person name="Ishii H."/>
            <person name="Satoh N."/>
            <person name="Nishiyama T."/>
            <person name="Hasebe M."/>
            <person name="Maruyama T."/>
            <person name="Minagawa J."/>
            <person name="Obokata J."/>
            <person name="Shigenobu S."/>
        </authorList>
    </citation>
    <scope>NUCLEOTIDE SEQUENCE [LARGE SCALE GENOMIC DNA]</scope>
</reference>
<accession>A0AAV4GM30</accession>
<dbReference type="AlphaFoldDB" id="A0AAV4GM30"/>